<evidence type="ECO:0000256" key="3">
    <source>
        <dbReference type="ARBA" id="ARBA00012219"/>
    </source>
</evidence>
<dbReference type="Proteomes" id="UP000236544">
    <property type="component" value="Unassembled WGS sequence"/>
</dbReference>
<evidence type="ECO:0000256" key="2">
    <source>
        <dbReference type="ARBA" id="ARBA00009256"/>
    </source>
</evidence>
<dbReference type="PANTHER" id="PTHR21299:SF1">
    <property type="entry name" value="PANTOATE--BETA-ALANINE LIGASE"/>
    <property type="match status" value="1"/>
</dbReference>
<name>A0A0P1KZA3_9SACH</name>
<dbReference type="GO" id="GO:0005524">
    <property type="term" value="F:ATP binding"/>
    <property type="evidence" value="ECO:0007669"/>
    <property type="project" value="UniProtKB-KW"/>
</dbReference>
<comment type="pathway">
    <text evidence="1">Cofactor biosynthesis; (R)-pantothenate biosynthesis; (R)-pantothenate from (R)-pantoate and beta-alanine: step 1/1.</text>
</comment>
<evidence type="ECO:0000256" key="7">
    <source>
        <dbReference type="ARBA" id="ARBA00022741"/>
    </source>
</evidence>
<evidence type="ECO:0000256" key="1">
    <source>
        <dbReference type="ARBA" id="ARBA00004990"/>
    </source>
</evidence>
<keyword evidence="7" id="KW-0547">Nucleotide-binding</keyword>
<sequence>MKVLHTVREVVEWRTQNIDPRTQKSGFVPTMGCLHEGHLTLMREAKRENDFTIASIFVNPSQFAPTEDLDKYPRTLDDDIKLLEAEGVDVCFAPNAREMYPQGIPLQVKEQRGPFVTVLGVSEQLEGRTRPNFFRGVATVVTKLLNIVAPTRAYFGQKDFQQFTVLQVMARELFMNTELRMMPIVRDDAGLALSSRNRYLCAETLGRARSIYKGLSAAAALLEQAGASGAERAALLECVRAHWAPYEKSGEFKVDYVSIADSTKLQELEPRVPRDRDVVISCAVYVTDAEHPDTVVRLIDNVLVHAVQSSN</sequence>
<keyword evidence="13" id="KW-1185">Reference proteome</keyword>
<dbReference type="SUPFAM" id="SSF52374">
    <property type="entry name" value="Nucleotidylyl transferase"/>
    <property type="match status" value="1"/>
</dbReference>
<dbReference type="Gene3D" id="3.40.50.620">
    <property type="entry name" value="HUPs"/>
    <property type="match status" value="1"/>
</dbReference>
<dbReference type="EC" id="6.3.2.1" evidence="3"/>
<accession>A0A0P1KZA3</accession>
<evidence type="ECO:0000256" key="9">
    <source>
        <dbReference type="ARBA" id="ARBA00029902"/>
    </source>
</evidence>
<evidence type="ECO:0000256" key="5">
    <source>
        <dbReference type="ARBA" id="ARBA00022598"/>
    </source>
</evidence>
<keyword evidence="5" id="KW-0436">Ligase</keyword>
<evidence type="ECO:0000313" key="13">
    <source>
        <dbReference type="Proteomes" id="UP000236544"/>
    </source>
</evidence>
<dbReference type="HAMAP" id="MF_00158">
    <property type="entry name" value="PanC"/>
    <property type="match status" value="1"/>
</dbReference>
<dbReference type="FunFam" id="3.40.50.620:FF:000013">
    <property type="entry name" value="Pantothenate synthetase"/>
    <property type="match status" value="1"/>
</dbReference>
<dbReference type="InterPro" id="IPR014729">
    <property type="entry name" value="Rossmann-like_a/b/a_fold"/>
</dbReference>
<comment type="catalytic activity">
    <reaction evidence="11">
        <text>(R)-pantoate + beta-alanine + ATP = (R)-pantothenate + AMP + diphosphate + H(+)</text>
        <dbReference type="Rhea" id="RHEA:10912"/>
        <dbReference type="ChEBI" id="CHEBI:15378"/>
        <dbReference type="ChEBI" id="CHEBI:15980"/>
        <dbReference type="ChEBI" id="CHEBI:29032"/>
        <dbReference type="ChEBI" id="CHEBI:30616"/>
        <dbReference type="ChEBI" id="CHEBI:33019"/>
        <dbReference type="ChEBI" id="CHEBI:57966"/>
        <dbReference type="ChEBI" id="CHEBI:456215"/>
        <dbReference type="EC" id="6.3.2.1"/>
    </reaction>
</comment>
<keyword evidence="6" id="KW-0566">Pantothenate biosynthesis</keyword>
<protein>
    <recommendedName>
        <fullName evidence="4">Pantoate--beta-alanine ligase</fullName>
        <ecNumber evidence="3">6.3.2.1</ecNumber>
    </recommendedName>
    <alternativeName>
        <fullName evidence="10">Pantoate-activating enzyme</fullName>
    </alternativeName>
    <alternativeName>
        <fullName evidence="9">Pantothenate synthetase</fullName>
    </alternativeName>
</protein>
<reference evidence="13" key="1">
    <citation type="submission" date="2015-10" db="EMBL/GenBank/DDBJ databases">
        <authorList>
            <person name="Devillers H."/>
        </authorList>
    </citation>
    <scope>NUCLEOTIDE SEQUENCE [LARGE SCALE GENOMIC DNA]</scope>
</reference>
<dbReference type="InterPro" id="IPR042176">
    <property type="entry name" value="Pantoate_ligase_C"/>
</dbReference>
<dbReference type="Gene3D" id="3.30.1300.10">
    <property type="entry name" value="Pantoate-beta-alanine ligase, C-terminal domain"/>
    <property type="match status" value="1"/>
</dbReference>
<dbReference type="InterPro" id="IPR004821">
    <property type="entry name" value="Cyt_trans-like"/>
</dbReference>
<dbReference type="GO" id="GO:0004592">
    <property type="term" value="F:pantoate-beta-alanine ligase activity"/>
    <property type="evidence" value="ECO:0007669"/>
    <property type="project" value="UniProtKB-EC"/>
</dbReference>
<dbReference type="InterPro" id="IPR003721">
    <property type="entry name" value="Pantoate_ligase"/>
</dbReference>
<evidence type="ECO:0000256" key="4">
    <source>
        <dbReference type="ARBA" id="ARBA00015647"/>
    </source>
</evidence>
<dbReference type="NCBIfam" id="TIGR00018">
    <property type="entry name" value="panC"/>
    <property type="match status" value="1"/>
</dbReference>
<evidence type="ECO:0000256" key="10">
    <source>
        <dbReference type="ARBA" id="ARBA00032806"/>
    </source>
</evidence>
<keyword evidence="8" id="KW-0067">ATP-binding</keyword>
<proteinExistence type="inferred from homology"/>
<evidence type="ECO:0000313" key="12">
    <source>
        <dbReference type="EMBL" id="CUS24749.1"/>
    </source>
</evidence>
<comment type="similarity">
    <text evidence="2">Belongs to the pantothenate synthetase family.</text>
</comment>
<evidence type="ECO:0000256" key="11">
    <source>
        <dbReference type="ARBA" id="ARBA00048258"/>
    </source>
</evidence>
<dbReference type="PANTHER" id="PTHR21299">
    <property type="entry name" value="CYTIDYLATE KINASE/PANTOATE-BETA-ALANINE LIGASE"/>
    <property type="match status" value="1"/>
</dbReference>
<evidence type="ECO:0000256" key="8">
    <source>
        <dbReference type="ARBA" id="ARBA00022840"/>
    </source>
</evidence>
<dbReference type="Pfam" id="PF02569">
    <property type="entry name" value="Pantoate_ligase"/>
    <property type="match status" value="1"/>
</dbReference>
<dbReference type="AlphaFoldDB" id="A0A0P1KZA3"/>
<gene>
    <name evidence="12" type="ORF">LAQU0_S19e00760g</name>
</gene>
<evidence type="ECO:0000256" key="6">
    <source>
        <dbReference type="ARBA" id="ARBA00022655"/>
    </source>
</evidence>
<dbReference type="CDD" id="cd00560">
    <property type="entry name" value="PanC"/>
    <property type="match status" value="1"/>
</dbReference>
<dbReference type="NCBIfam" id="TIGR00125">
    <property type="entry name" value="cyt_tran_rel"/>
    <property type="match status" value="1"/>
</dbReference>
<dbReference type="OrthoDB" id="2020436at2759"/>
<dbReference type="GO" id="GO:0015940">
    <property type="term" value="P:pantothenate biosynthetic process"/>
    <property type="evidence" value="ECO:0007669"/>
    <property type="project" value="UniProtKB-UniPathway"/>
</dbReference>
<dbReference type="UniPathway" id="UPA00028">
    <property type="reaction ID" value="UER00005"/>
</dbReference>
<dbReference type="EMBL" id="LN890533">
    <property type="protein sequence ID" value="CUS24749.1"/>
    <property type="molecule type" value="Genomic_DNA"/>
</dbReference>
<organism evidence="12 13">
    <name type="scientific">Lachancea quebecensis</name>
    <dbReference type="NCBI Taxonomy" id="1654605"/>
    <lineage>
        <taxon>Eukaryota</taxon>
        <taxon>Fungi</taxon>
        <taxon>Dikarya</taxon>
        <taxon>Ascomycota</taxon>
        <taxon>Saccharomycotina</taxon>
        <taxon>Saccharomycetes</taxon>
        <taxon>Saccharomycetales</taxon>
        <taxon>Saccharomycetaceae</taxon>
        <taxon>Lachancea</taxon>
    </lineage>
</organism>